<dbReference type="eggNOG" id="ENOG5032XQ6">
    <property type="taxonomic scope" value="Bacteria"/>
</dbReference>
<dbReference type="KEGG" id="aja:AJAP_14980"/>
<protein>
    <submittedName>
        <fullName evidence="3">Conserved putative secreted protein</fullName>
    </submittedName>
</protein>
<dbReference type="AlphaFoldDB" id="A0A075UNT4"/>
<evidence type="ECO:0000313" key="4">
    <source>
        <dbReference type="Proteomes" id="UP000028492"/>
    </source>
</evidence>
<keyword evidence="4" id="KW-1185">Reference proteome</keyword>
<feature type="transmembrane region" description="Helical" evidence="1">
    <location>
        <begin position="226"/>
        <end position="247"/>
    </location>
</feature>
<dbReference type="Proteomes" id="UP000028492">
    <property type="component" value="Chromosome"/>
</dbReference>
<feature type="signal peptide" evidence="2">
    <location>
        <begin position="1"/>
        <end position="25"/>
    </location>
</feature>
<name>A0A075UNT4_9PSEU</name>
<feature type="chain" id="PRO_5001710470" evidence="2">
    <location>
        <begin position="26"/>
        <end position="250"/>
    </location>
</feature>
<accession>A0A075UNT4</accession>
<organism evidence="3 4">
    <name type="scientific">Amycolatopsis japonica</name>
    <dbReference type="NCBI Taxonomy" id="208439"/>
    <lineage>
        <taxon>Bacteria</taxon>
        <taxon>Bacillati</taxon>
        <taxon>Actinomycetota</taxon>
        <taxon>Actinomycetes</taxon>
        <taxon>Pseudonocardiales</taxon>
        <taxon>Pseudonocardiaceae</taxon>
        <taxon>Amycolatopsis</taxon>
        <taxon>Amycolatopsis japonica group</taxon>
    </lineage>
</organism>
<keyword evidence="2" id="KW-0732">Signal</keyword>
<dbReference type="EMBL" id="CP008953">
    <property type="protein sequence ID" value="AIG75872.1"/>
    <property type="molecule type" value="Genomic_DNA"/>
</dbReference>
<keyword evidence="1" id="KW-1133">Transmembrane helix</keyword>
<reference evidence="3 4" key="1">
    <citation type="journal article" date="2014" name="J. Biotechnol.">
        <title>Complete genome sequence of the actinobacterium Amycolatopsis japonica MG417-CF17(T) (=DSM 44213T) producing (S,S)-N,N'-ethylenediaminedisuccinic acid.</title>
        <authorList>
            <person name="Stegmann E."/>
            <person name="Albersmeier A."/>
            <person name="Spohn M."/>
            <person name="Gert H."/>
            <person name="Weber T."/>
            <person name="Wohlleben W."/>
            <person name="Kalinowski J."/>
            <person name="Ruckert C."/>
        </authorList>
    </citation>
    <scope>NUCLEOTIDE SEQUENCE [LARGE SCALE GENOMIC DNA]</scope>
    <source>
        <strain evidence="4">MG417-CF17 (DSM 44213)</strain>
    </source>
</reference>
<dbReference type="RefSeq" id="WP_038511824.1">
    <property type="nucleotide sequence ID" value="NZ_CP008953.1"/>
</dbReference>
<gene>
    <name evidence="3" type="ORF">AJAP_14980</name>
</gene>
<sequence>MKRTFLGATILALGLSLALGGQSSAAEAPSGAPTAADLAAVSTVVTSDATTQRLAKAQFPGAAKADTALAAKTAKADPRTPVAVYQPTAAFIAGTSTVPAELAYVATPATLGNGDAATVWSQREGSGWSVYNVASGDVEKRLAAQVGKGYLLSEPQAGAWYAVDGDTVTVLDGSSVAKTGEKMSLAAYREALQSRYGDKLPGSTYDRTGAAGGYGAAPVGDTEVPWWPYALGAVFLAAAGTAVTLRLRKQ</sequence>
<keyword evidence="1" id="KW-0472">Membrane</keyword>
<evidence type="ECO:0000256" key="1">
    <source>
        <dbReference type="SAM" id="Phobius"/>
    </source>
</evidence>
<keyword evidence="1" id="KW-0812">Transmembrane</keyword>
<evidence type="ECO:0000313" key="3">
    <source>
        <dbReference type="EMBL" id="AIG75872.1"/>
    </source>
</evidence>
<dbReference type="HOGENOM" id="CLU_086950_0_0_11"/>
<evidence type="ECO:0000256" key="2">
    <source>
        <dbReference type="SAM" id="SignalP"/>
    </source>
</evidence>
<proteinExistence type="predicted"/>